<sequence>MATRHAASPIRSSERGELGRALPYTGVHDSAQSSFSILPSYDYEISHAVCLIYRYLYEVRGRAEVINSPGALGDNSTLCAPATSNNCQRPDPSRRTSLITPVPIRLLF</sequence>
<name>A0A4C1TZN1_EUMVA</name>
<organism evidence="1 2">
    <name type="scientific">Eumeta variegata</name>
    <name type="common">Bagworm moth</name>
    <name type="synonym">Eumeta japonica</name>
    <dbReference type="NCBI Taxonomy" id="151549"/>
    <lineage>
        <taxon>Eukaryota</taxon>
        <taxon>Metazoa</taxon>
        <taxon>Ecdysozoa</taxon>
        <taxon>Arthropoda</taxon>
        <taxon>Hexapoda</taxon>
        <taxon>Insecta</taxon>
        <taxon>Pterygota</taxon>
        <taxon>Neoptera</taxon>
        <taxon>Endopterygota</taxon>
        <taxon>Lepidoptera</taxon>
        <taxon>Glossata</taxon>
        <taxon>Ditrysia</taxon>
        <taxon>Tineoidea</taxon>
        <taxon>Psychidae</taxon>
        <taxon>Oiketicinae</taxon>
        <taxon>Eumeta</taxon>
    </lineage>
</organism>
<keyword evidence="2" id="KW-1185">Reference proteome</keyword>
<protein>
    <submittedName>
        <fullName evidence="1">Uncharacterized protein</fullName>
    </submittedName>
</protein>
<proteinExistence type="predicted"/>
<gene>
    <name evidence="1" type="ORF">EVAR_15788_1</name>
</gene>
<evidence type="ECO:0000313" key="1">
    <source>
        <dbReference type="EMBL" id="GBP19440.1"/>
    </source>
</evidence>
<reference evidence="1 2" key="1">
    <citation type="journal article" date="2019" name="Commun. Biol.">
        <title>The bagworm genome reveals a unique fibroin gene that provides high tensile strength.</title>
        <authorList>
            <person name="Kono N."/>
            <person name="Nakamura H."/>
            <person name="Ohtoshi R."/>
            <person name="Tomita M."/>
            <person name="Numata K."/>
            <person name="Arakawa K."/>
        </authorList>
    </citation>
    <scope>NUCLEOTIDE SEQUENCE [LARGE SCALE GENOMIC DNA]</scope>
</reference>
<dbReference type="EMBL" id="BGZK01000108">
    <property type="protein sequence ID" value="GBP19440.1"/>
    <property type="molecule type" value="Genomic_DNA"/>
</dbReference>
<comment type="caution">
    <text evidence="1">The sequence shown here is derived from an EMBL/GenBank/DDBJ whole genome shotgun (WGS) entry which is preliminary data.</text>
</comment>
<dbReference type="Proteomes" id="UP000299102">
    <property type="component" value="Unassembled WGS sequence"/>
</dbReference>
<evidence type="ECO:0000313" key="2">
    <source>
        <dbReference type="Proteomes" id="UP000299102"/>
    </source>
</evidence>
<dbReference type="AlphaFoldDB" id="A0A4C1TZN1"/>
<accession>A0A4C1TZN1</accession>